<feature type="region of interest" description="Disordered" evidence="1">
    <location>
        <begin position="1"/>
        <end position="53"/>
    </location>
</feature>
<accession>A0A2P5EAW1</accession>
<evidence type="ECO:0000313" key="3">
    <source>
        <dbReference type="Proteomes" id="UP000237000"/>
    </source>
</evidence>
<proteinExistence type="predicted"/>
<keyword evidence="3" id="KW-1185">Reference proteome</keyword>
<dbReference type="AlphaFoldDB" id="A0A2P5EAW1"/>
<feature type="compositionally biased region" description="Basic and acidic residues" evidence="1">
    <location>
        <begin position="30"/>
        <end position="45"/>
    </location>
</feature>
<dbReference type="EMBL" id="JXTC01000189">
    <property type="protein sequence ID" value="PON82682.1"/>
    <property type="molecule type" value="Genomic_DNA"/>
</dbReference>
<organism evidence="2 3">
    <name type="scientific">Trema orientale</name>
    <name type="common">Charcoal tree</name>
    <name type="synonym">Celtis orientalis</name>
    <dbReference type="NCBI Taxonomy" id="63057"/>
    <lineage>
        <taxon>Eukaryota</taxon>
        <taxon>Viridiplantae</taxon>
        <taxon>Streptophyta</taxon>
        <taxon>Embryophyta</taxon>
        <taxon>Tracheophyta</taxon>
        <taxon>Spermatophyta</taxon>
        <taxon>Magnoliopsida</taxon>
        <taxon>eudicotyledons</taxon>
        <taxon>Gunneridae</taxon>
        <taxon>Pentapetalae</taxon>
        <taxon>rosids</taxon>
        <taxon>fabids</taxon>
        <taxon>Rosales</taxon>
        <taxon>Cannabaceae</taxon>
        <taxon>Trema</taxon>
    </lineage>
</organism>
<comment type="caution">
    <text evidence="2">The sequence shown here is derived from an EMBL/GenBank/DDBJ whole genome shotgun (WGS) entry which is preliminary data.</text>
</comment>
<dbReference type="InParanoid" id="A0A2P5EAW1"/>
<name>A0A2P5EAW1_TREOI</name>
<evidence type="ECO:0000256" key="1">
    <source>
        <dbReference type="SAM" id="MobiDB-lite"/>
    </source>
</evidence>
<reference evidence="3" key="1">
    <citation type="submission" date="2016-06" db="EMBL/GenBank/DDBJ databases">
        <title>Parallel loss of symbiosis genes in relatives of nitrogen-fixing non-legume Parasponia.</title>
        <authorList>
            <person name="Van Velzen R."/>
            <person name="Holmer R."/>
            <person name="Bu F."/>
            <person name="Rutten L."/>
            <person name="Van Zeijl A."/>
            <person name="Liu W."/>
            <person name="Santuari L."/>
            <person name="Cao Q."/>
            <person name="Sharma T."/>
            <person name="Shen D."/>
            <person name="Roswanjaya Y."/>
            <person name="Wardhani T."/>
            <person name="Kalhor M.S."/>
            <person name="Jansen J."/>
            <person name="Van den Hoogen J."/>
            <person name="Gungor B."/>
            <person name="Hartog M."/>
            <person name="Hontelez J."/>
            <person name="Verver J."/>
            <person name="Yang W.-C."/>
            <person name="Schijlen E."/>
            <person name="Repin R."/>
            <person name="Schilthuizen M."/>
            <person name="Schranz E."/>
            <person name="Heidstra R."/>
            <person name="Miyata K."/>
            <person name="Fedorova E."/>
            <person name="Kohlen W."/>
            <person name="Bisseling T."/>
            <person name="Smit S."/>
            <person name="Geurts R."/>
        </authorList>
    </citation>
    <scope>NUCLEOTIDE SEQUENCE [LARGE SCALE GENOMIC DNA]</scope>
    <source>
        <strain evidence="3">cv. RG33-2</strain>
    </source>
</reference>
<dbReference type="Proteomes" id="UP000237000">
    <property type="component" value="Unassembled WGS sequence"/>
</dbReference>
<protein>
    <submittedName>
        <fullName evidence="2">Uncharacterized protein</fullName>
    </submittedName>
</protein>
<feature type="region of interest" description="Disordered" evidence="1">
    <location>
        <begin position="74"/>
        <end position="103"/>
    </location>
</feature>
<gene>
    <name evidence="2" type="ORF">TorRG33x02_214580</name>
</gene>
<evidence type="ECO:0000313" key="2">
    <source>
        <dbReference type="EMBL" id="PON82682.1"/>
    </source>
</evidence>
<feature type="compositionally biased region" description="Gly residues" evidence="1">
    <location>
        <begin position="76"/>
        <end position="103"/>
    </location>
</feature>
<sequence length="103" mass="9888">MKSKTICLCIPGRKQKEGKKGSSKSHQSSKRRDLHSAGPGDHVEASYEGATTSTDVAGVAAVVMRTAVTEAAIHGTDGGSAHGGGGGDGGSSHGGGGDGGGGG</sequence>